<evidence type="ECO:0000256" key="2">
    <source>
        <dbReference type="ARBA" id="ARBA00022737"/>
    </source>
</evidence>
<keyword evidence="1 6" id="KW-0479">Metal-binding</keyword>
<feature type="domain" description="ZAD" evidence="8">
    <location>
        <begin position="16"/>
        <end position="95"/>
    </location>
</feature>
<dbReference type="SUPFAM" id="SSF57667">
    <property type="entry name" value="beta-beta-alpha zinc fingers"/>
    <property type="match status" value="4"/>
</dbReference>
<dbReference type="InterPro" id="IPR012934">
    <property type="entry name" value="Znf_AD"/>
</dbReference>
<name>A0A9P0XEV8_PIEBR</name>
<keyword evidence="4 6" id="KW-0862">Zinc</keyword>
<dbReference type="GO" id="GO:0000977">
    <property type="term" value="F:RNA polymerase II transcription regulatory region sequence-specific DNA binding"/>
    <property type="evidence" value="ECO:0007669"/>
    <property type="project" value="TreeGrafter"/>
</dbReference>
<feature type="binding site" evidence="6">
    <location>
        <position position="71"/>
    </location>
    <ligand>
        <name>Zn(2+)</name>
        <dbReference type="ChEBI" id="CHEBI:29105"/>
    </ligand>
</feature>
<feature type="domain" description="C2H2-type" evidence="7">
    <location>
        <begin position="351"/>
        <end position="379"/>
    </location>
</feature>
<dbReference type="GO" id="GO:0000981">
    <property type="term" value="F:DNA-binding transcription factor activity, RNA polymerase II-specific"/>
    <property type="evidence" value="ECO:0007669"/>
    <property type="project" value="TreeGrafter"/>
</dbReference>
<feature type="binding site" evidence="6">
    <location>
        <position position="18"/>
    </location>
    <ligand>
        <name>Zn(2+)</name>
        <dbReference type="ChEBI" id="CHEBI:29105"/>
    </ligand>
</feature>
<dbReference type="GO" id="GO:0005634">
    <property type="term" value="C:nucleus"/>
    <property type="evidence" value="ECO:0007669"/>
    <property type="project" value="InterPro"/>
</dbReference>
<dbReference type="PANTHER" id="PTHR24379">
    <property type="entry name" value="KRAB AND ZINC FINGER DOMAIN-CONTAINING"/>
    <property type="match status" value="1"/>
</dbReference>
<accession>A0A9P0XEV8</accession>
<evidence type="ECO:0000256" key="4">
    <source>
        <dbReference type="ARBA" id="ARBA00022833"/>
    </source>
</evidence>
<proteinExistence type="predicted"/>
<evidence type="ECO:0000256" key="5">
    <source>
        <dbReference type="PROSITE-ProRule" id="PRU00042"/>
    </source>
</evidence>
<dbReference type="PROSITE" id="PS50157">
    <property type="entry name" value="ZINC_FINGER_C2H2_2"/>
    <property type="match status" value="7"/>
</dbReference>
<feature type="domain" description="C2H2-type" evidence="7">
    <location>
        <begin position="296"/>
        <end position="320"/>
    </location>
</feature>
<dbReference type="SMART" id="SM00355">
    <property type="entry name" value="ZnF_C2H2"/>
    <property type="match status" value="10"/>
</dbReference>
<comment type="caution">
    <text evidence="9">The sequence shown here is derived from an EMBL/GenBank/DDBJ whole genome shotgun (WGS) entry which is preliminary data.</text>
</comment>
<reference evidence="9" key="1">
    <citation type="submission" date="2022-05" db="EMBL/GenBank/DDBJ databases">
        <authorList>
            <person name="Okamura Y."/>
        </authorList>
    </citation>
    <scope>NUCLEOTIDE SEQUENCE</scope>
</reference>
<evidence type="ECO:0000259" key="7">
    <source>
        <dbReference type="PROSITE" id="PS50157"/>
    </source>
</evidence>
<evidence type="ECO:0000313" key="10">
    <source>
        <dbReference type="Proteomes" id="UP001152562"/>
    </source>
</evidence>
<dbReference type="Gene3D" id="3.30.160.60">
    <property type="entry name" value="Classic Zinc Finger"/>
    <property type="match status" value="6"/>
</dbReference>
<dbReference type="PROSITE" id="PS51915">
    <property type="entry name" value="ZAD"/>
    <property type="match status" value="1"/>
</dbReference>
<dbReference type="OrthoDB" id="8117402at2759"/>
<dbReference type="InterPro" id="IPR036236">
    <property type="entry name" value="Znf_C2H2_sf"/>
</dbReference>
<evidence type="ECO:0000256" key="6">
    <source>
        <dbReference type="PROSITE-ProRule" id="PRU01263"/>
    </source>
</evidence>
<dbReference type="Pfam" id="PF00096">
    <property type="entry name" value="zf-C2H2"/>
    <property type="match status" value="3"/>
</dbReference>
<evidence type="ECO:0000313" key="9">
    <source>
        <dbReference type="EMBL" id="CAH4035899.1"/>
    </source>
</evidence>
<feature type="domain" description="C2H2-type" evidence="7">
    <location>
        <begin position="409"/>
        <end position="432"/>
    </location>
</feature>
<dbReference type="PANTHER" id="PTHR24379:SF127">
    <property type="entry name" value="BLOODY FINGERS-RELATED"/>
    <property type="match status" value="1"/>
</dbReference>
<keyword evidence="3 5" id="KW-0863">Zinc-finger</keyword>
<feature type="domain" description="C2H2-type" evidence="7">
    <location>
        <begin position="496"/>
        <end position="524"/>
    </location>
</feature>
<dbReference type="Proteomes" id="UP001152562">
    <property type="component" value="Unassembled WGS sequence"/>
</dbReference>
<dbReference type="EMBL" id="CALOZG010000051">
    <property type="protein sequence ID" value="CAH4035899.1"/>
    <property type="molecule type" value="Genomic_DNA"/>
</dbReference>
<gene>
    <name evidence="9" type="ORF">PIBRA_LOCUS11845</name>
</gene>
<evidence type="ECO:0000256" key="3">
    <source>
        <dbReference type="ARBA" id="ARBA00022771"/>
    </source>
</evidence>
<evidence type="ECO:0000256" key="1">
    <source>
        <dbReference type="ARBA" id="ARBA00022723"/>
    </source>
</evidence>
<keyword evidence="10" id="KW-1185">Reference proteome</keyword>
<dbReference type="PROSITE" id="PS00028">
    <property type="entry name" value="ZINC_FINGER_C2H2_1"/>
    <property type="match status" value="8"/>
</dbReference>
<feature type="domain" description="C2H2-type" evidence="7">
    <location>
        <begin position="438"/>
        <end position="466"/>
    </location>
</feature>
<protein>
    <submittedName>
        <fullName evidence="9">Uncharacterized protein</fullName>
    </submittedName>
</protein>
<dbReference type="AlphaFoldDB" id="A0A9P0XEV8"/>
<organism evidence="9 10">
    <name type="scientific">Pieris brassicae</name>
    <name type="common">White butterfly</name>
    <name type="synonym">Large white butterfly</name>
    <dbReference type="NCBI Taxonomy" id="7116"/>
    <lineage>
        <taxon>Eukaryota</taxon>
        <taxon>Metazoa</taxon>
        <taxon>Ecdysozoa</taxon>
        <taxon>Arthropoda</taxon>
        <taxon>Hexapoda</taxon>
        <taxon>Insecta</taxon>
        <taxon>Pterygota</taxon>
        <taxon>Neoptera</taxon>
        <taxon>Endopterygota</taxon>
        <taxon>Lepidoptera</taxon>
        <taxon>Glossata</taxon>
        <taxon>Ditrysia</taxon>
        <taxon>Papilionoidea</taxon>
        <taxon>Pieridae</taxon>
        <taxon>Pierinae</taxon>
        <taxon>Pieris</taxon>
    </lineage>
</organism>
<feature type="binding site" evidence="6">
    <location>
        <position position="68"/>
    </location>
    <ligand>
        <name>Zn(2+)</name>
        <dbReference type="ChEBI" id="CHEBI:29105"/>
    </ligand>
</feature>
<feature type="domain" description="C2H2-type" evidence="7">
    <location>
        <begin position="380"/>
        <end position="408"/>
    </location>
</feature>
<keyword evidence="2" id="KW-0677">Repeat</keyword>
<sequence>MTSLSETKKGPIYDPGFCRCCGEMKKCRLLNVEYDHKGQKEIYSDLFVDCFGLLLSQLDGDPKERLICAMCVSRLREANSFRIQVLKCEERLLTLRLNDCHDLKLDIKEEVNEIAPDDDAVVDDSYDIEPVVPVKKKKSLKKKRHKDNKEDVSKEIDIQMMEEMQYADPPPEKQTKTQDYDKLIDNIVTIVENSYVCPFDTSFSDYFCMYCRVVFTNPIKLREHTLTHNPKTFKEIVTNYSMNKKIQIDIDRIDCRLCPEVIGDIDVFKNHVTSHGMQIHNIDDDFLKFKLKLDNLCCLECGKTFGFFHALKKHMAEHFGTCICDVCGAHYFEERMLILHQKTHQRIDEVFNCKECGKNFKSKYTRYIHIARTHKKESAYQCRKCDEVFFSYTLRYRHMIDYHGEERLFKCDQCDRSYDSRKSLREHIRRTHLKILRHACMMCDKLFYLPSRLKEHVMTSHTGERNFRCEFCGKSYPRLRGLKVHVQSAHGTEKKHKCMLCNAAFTKNFYLKSHVKRQHGGMDGDSEPFLTPVS</sequence>
<dbReference type="InterPro" id="IPR013087">
    <property type="entry name" value="Znf_C2H2_type"/>
</dbReference>
<feature type="binding site" evidence="6">
    <location>
        <position position="21"/>
    </location>
    <ligand>
        <name>Zn(2+)</name>
        <dbReference type="ChEBI" id="CHEBI:29105"/>
    </ligand>
</feature>
<feature type="domain" description="C2H2-type" evidence="7">
    <location>
        <begin position="467"/>
        <end position="495"/>
    </location>
</feature>
<dbReference type="GO" id="GO:0008270">
    <property type="term" value="F:zinc ion binding"/>
    <property type="evidence" value="ECO:0007669"/>
    <property type="project" value="UniProtKB-UniRule"/>
</dbReference>
<evidence type="ECO:0000259" key="8">
    <source>
        <dbReference type="PROSITE" id="PS51915"/>
    </source>
</evidence>
<dbReference type="SMART" id="SM00868">
    <property type="entry name" value="zf-AD"/>
    <property type="match status" value="1"/>
</dbReference>